<dbReference type="RefSeq" id="WP_213946776.1">
    <property type="nucleotide sequence ID" value="NZ_JAHCMY010000024.1"/>
</dbReference>
<dbReference type="AlphaFoldDB" id="A0AAP2CJI9"/>
<organism evidence="1 2">
    <name type="scientific">Litoribacter ruber</name>
    <dbReference type="NCBI Taxonomy" id="702568"/>
    <lineage>
        <taxon>Bacteria</taxon>
        <taxon>Pseudomonadati</taxon>
        <taxon>Bacteroidota</taxon>
        <taxon>Cytophagia</taxon>
        <taxon>Cytophagales</taxon>
        <taxon>Cyclobacteriaceae</taxon>
        <taxon>Litoribacter</taxon>
    </lineage>
</organism>
<name>A0AAP2CJI9_9BACT</name>
<evidence type="ECO:0000313" key="1">
    <source>
        <dbReference type="EMBL" id="MBS9525916.1"/>
    </source>
</evidence>
<gene>
    <name evidence="1" type="ORF">KI659_17985</name>
</gene>
<dbReference type="InterPro" id="IPR021146">
    <property type="entry name" value="Phage_gp6-like_head-tail"/>
</dbReference>
<dbReference type="EMBL" id="JAHCMY010000024">
    <property type="protein sequence ID" value="MBS9525916.1"/>
    <property type="molecule type" value="Genomic_DNA"/>
</dbReference>
<dbReference type="NCBIfam" id="TIGR01560">
    <property type="entry name" value="put_DNA_pack"/>
    <property type="match status" value="1"/>
</dbReference>
<dbReference type="Gene3D" id="1.10.3230.30">
    <property type="entry name" value="Phage gp6-like head-tail connector protein"/>
    <property type="match status" value="1"/>
</dbReference>
<reference evidence="1 2" key="1">
    <citation type="submission" date="2021-05" db="EMBL/GenBank/DDBJ databases">
        <authorList>
            <person name="Zhang Z.D."/>
            <person name="Osman G."/>
        </authorList>
    </citation>
    <scope>NUCLEOTIDE SEQUENCE [LARGE SCALE GENOMIC DNA]</scope>
    <source>
        <strain evidence="1 2">KCTC 32217</strain>
    </source>
</reference>
<protein>
    <submittedName>
        <fullName evidence="1">Head-tail connector protein</fullName>
    </submittedName>
</protein>
<comment type="caution">
    <text evidence="1">The sequence shown here is derived from an EMBL/GenBank/DDBJ whole genome shotgun (WGS) entry which is preliminary data.</text>
</comment>
<keyword evidence="2" id="KW-1185">Reference proteome</keyword>
<evidence type="ECO:0000313" key="2">
    <source>
        <dbReference type="Proteomes" id="UP001319104"/>
    </source>
</evidence>
<sequence>MKSNLIKRNNEKLITLEESKQHLRILHNYEDIYISALLDVVTTSISNDLQTDVVSTSYEFNIYEKIGVGENIHFINAPIYKVESVSIYKNNEEINAEDFDFTFSDEYITFTSLPSDYTHIKIIYRKGFESAEDTPTAIKQAALLLLTDLYSYRGTLVIGKSVISLDKTIDRLLQPYRKVTFL</sequence>
<proteinExistence type="predicted"/>
<accession>A0AAP2CJI9</accession>
<dbReference type="CDD" id="cd08054">
    <property type="entry name" value="gp6"/>
    <property type="match status" value="1"/>
</dbReference>
<dbReference type="InterPro" id="IPR006450">
    <property type="entry name" value="Phage_HK97_gp6-like"/>
</dbReference>
<dbReference type="Proteomes" id="UP001319104">
    <property type="component" value="Unassembled WGS sequence"/>
</dbReference>
<dbReference type="Pfam" id="PF05135">
    <property type="entry name" value="Phage_connect_1"/>
    <property type="match status" value="1"/>
</dbReference>